<dbReference type="HOGENOM" id="CLU_2982081_0_0_1"/>
<protein>
    <submittedName>
        <fullName evidence="1 2">Uncharacterized protein</fullName>
    </submittedName>
</protein>
<reference evidence="1 3" key="2">
    <citation type="journal article" date="2014" name="BMC Genomics">
        <title>An improved genome release (version Mt4.0) for the model legume Medicago truncatula.</title>
        <authorList>
            <person name="Tang H."/>
            <person name="Krishnakumar V."/>
            <person name="Bidwell S."/>
            <person name="Rosen B."/>
            <person name="Chan A."/>
            <person name="Zhou S."/>
            <person name="Gentzbittel L."/>
            <person name="Childs K.L."/>
            <person name="Yandell M."/>
            <person name="Gundlach H."/>
            <person name="Mayer K.F."/>
            <person name="Schwartz D.C."/>
            <person name="Town C.D."/>
        </authorList>
    </citation>
    <scope>GENOME REANNOTATION</scope>
    <source>
        <strain evidence="1">A17</strain>
        <strain evidence="2 3">cv. Jemalong A17</strain>
    </source>
</reference>
<dbReference type="Proteomes" id="UP000002051">
    <property type="component" value="Chromosome 5"/>
</dbReference>
<sequence length="58" mass="6523">MKYGLQFLGPSPTFYSGFRTDPYGLARFDSSNLNIAFNFAKEKTTPSLMAALTSMYEK</sequence>
<dbReference type="EnsemblPlants" id="KEH27307">
    <property type="protein sequence ID" value="KEH27307"/>
    <property type="gene ID" value="MTR_5g004670"/>
</dbReference>
<name>G7ZVC2_MEDTR</name>
<organism evidence="2">
    <name type="scientific">Medicago truncatula</name>
    <name type="common">Barrel medic</name>
    <name type="synonym">Medicago tribuloides</name>
    <dbReference type="NCBI Taxonomy" id="3880"/>
    <lineage>
        <taxon>Eukaryota</taxon>
        <taxon>Viridiplantae</taxon>
        <taxon>Streptophyta</taxon>
        <taxon>Embryophyta</taxon>
        <taxon>Tracheophyta</taxon>
        <taxon>Spermatophyta</taxon>
        <taxon>Magnoliopsida</taxon>
        <taxon>eudicotyledons</taxon>
        <taxon>Gunneridae</taxon>
        <taxon>Pentapetalae</taxon>
        <taxon>rosids</taxon>
        <taxon>fabids</taxon>
        <taxon>Fabales</taxon>
        <taxon>Fabaceae</taxon>
        <taxon>Papilionoideae</taxon>
        <taxon>50 kb inversion clade</taxon>
        <taxon>NPAAA clade</taxon>
        <taxon>Hologalegina</taxon>
        <taxon>IRL clade</taxon>
        <taxon>Trifolieae</taxon>
        <taxon>Medicago</taxon>
    </lineage>
</organism>
<evidence type="ECO:0000313" key="3">
    <source>
        <dbReference type="Proteomes" id="UP000002051"/>
    </source>
</evidence>
<evidence type="ECO:0000313" key="1">
    <source>
        <dbReference type="EMBL" id="KEH27307.1"/>
    </source>
</evidence>
<gene>
    <name evidence="1" type="ordered locus">MTR_5g004670</name>
</gene>
<keyword evidence="3" id="KW-1185">Reference proteome</keyword>
<accession>G7ZVC2</accession>
<dbReference type="EMBL" id="CM001221">
    <property type="protein sequence ID" value="KEH27307.1"/>
    <property type="molecule type" value="Genomic_DNA"/>
</dbReference>
<reference evidence="2" key="3">
    <citation type="submission" date="2015-04" db="UniProtKB">
        <authorList>
            <consortium name="EnsemblPlants"/>
        </authorList>
    </citation>
    <scope>IDENTIFICATION</scope>
    <source>
        <strain evidence="2">cv. Jemalong A17</strain>
    </source>
</reference>
<reference evidence="1 3" key="1">
    <citation type="journal article" date="2011" name="Nature">
        <title>The Medicago genome provides insight into the evolution of rhizobial symbioses.</title>
        <authorList>
            <person name="Young N.D."/>
            <person name="Debelle F."/>
            <person name="Oldroyd G.E."/>
            <person name="Geurts R."/>
            <person name="Cannon S.B."/>
            <person name="Udvardi M.K."/>
            <person name="Benedito V.A."/>
            <person name="Mayer K.F."/>
            <person name="Gouzy J."/>
            <person name="Schoof H."/>
            <person name="Van de Peer Y."/>
            <person name="Proost S."/>
            <person name="Cook D.R."/>
            <person name="Meyers B.C."/>
            <person name="Spannagl M."/>
            <person name="Cheung F."/>
            <person name="De Mita S."/>
            <person name="Krishnakumar V."/>
            <person name="Gundlach H."/>
            <person name="Zhou S."/>
            <person name="Mudge J."/>
            <person name="Bharti A.K."/>
            <person name="Murray J.D."/>
            <person name="Naoumkina M.A."/>
            <person name="Rosen B."/>
            <person name="Silverstein K.A."/>
            <person name="Tang H."/>
            <person name="Rombauts S."/>
            <person name="Zhao P.X."/>
            <person name="Zhou P."/>
            <person name="Barbe V."/>
            <person name="Bardou P."/>
            <person name="Bechner M."/>
            <person name="Bellec A."/>
            <person name="Berger A."/>
            <person name="Berges H."/>
            <person name="Bidwell S."/>
            <person name="Bisseling T."/>
            <person name="Choisne N."/>
            <person name="Couloux A."/>
            <person name="Denny R."/>
            <person name="Deshpande S."/>
            <person name="Dai X."/>
            <person name="Doyle J.J."/>
            <person name="Dudez A.M."/>
            <person name="Farmer A.D."/>
            <person name="Fouteau S."/>
            <person name="Franken C."/>
            <person name="Gibelin C."/>
            <person name="Gish J."/>
            <person name="Goldstein S."/>
            <person name="Gonzalez A.J."/>
            <person name="Green P.J."/>
            <person name="Hallab A."/>
            <person name="Hartog M."/>
            <person name="Hua A."/>
            <person name="Humphray S.J."/>
            <person name="Jeong D.H."/>
            <person name="Jing Y."/>
            <person name="Jocker A."/>
            <person name="Kenton S.M."/>
            <person name="Kim D.J."/>
            <person name="Klee K."/>
            <person name="Lai H."/>
            <person name="Lang C."/>
            <person name="Lin S."/>
            <person name="Macmil S.L."/>
            <person name="Magdelenat G."/>
            <person name="Matthews L."/>
            <person name="McCorrison J."/>
            <person name="Monaghan E.L."/>
            <person name="Mun J.H."/>
            <person name="Najar F.Z."/>
            <person name="Nicholson C."/>
            <person name="Noirot C."/>
            <person name="O'Bleness M."/>
            <person name="Paule C.R."/>
            <person name="Poulain J."/>
            <person name="Prion F."/>
            <person name="Qin B."/>
            <person name="Qu C."/>
            <person name="Retzel E.F."/>
            <person name="Riddle C."/>
            <person name="Sallet E."/>
            <person name="Samain S."/>
            <person name="Samson N."/>
            <person name="Sanders I."/>
            <person name="Saurat O."/>
            <person name="Scarpelli C."/>
            <person name="Schiex T."/>
            <person name="Segurens B."/>
            <person name="Severin A.J."/>
            <person name="Sherrier D.J."/>
            <person name="Shi R."/>
            <person name="Sims S."/>
            <person name="Singer S.R."/>
            <person name="Sinharoy S."/>
            <person name="Sterck L."/>
            <person name="Viollet A."/>
            <person name="Wang B.B."/>
            <person name="Wang K."/>
            <person name="Wang M."/>
            <person name="Wang X."/>
            <person name="Warfsmann J."/>
            <person name="Weissenbach J."/>
            <person name="White D.D."/>
            <person name="White J.D."/>
            <person name="Wiley G.B."/>
            <person name="Wincker P."/>
            <person name="Xing Y."/>
            <person name="Yang L."/>
            <person name="Yao Z."/>
            <person name="Ying F."/>
            <person name="Zhai J."/>
            <person name="Zhou L."/>
            <person name="Zuber A."/>
            <person name="Denarie J."/>
            <person name="Dixon R.A."/>
            <person name="May G.D."/>
            <person name="Schwartz D.C."/>
            <person name="Rogers J."/>
            <person name="Quetier F."/>
            <person name="Town C.D."/>
            <person name="Roe B.A."/>
        </authorList>
    </citation>
    <scope>NUCLEOTIDE SEQUENCE [LARGE SCALE GENOMIC DNA]</scope>
    <source>
        <strain evidence="1">A17</strain>
        <strain evidence="2 3">cv. Jemalong A17</strain>
    </source>
</reference>
<proteinExistence type="predicted"/>
<dbReference type="PaxDb" id="3880-AES83160"/>
<dbReference type="AlphaFoldDB" id="G7ZVC2"/>
<evidence type="ECO:0000313" key="2">
    <source>
        <dbReference type="EnsemblPlants" id="KEH27307"/>
    </source>
</evidence>